<evidence type="ECO:0000313" key="4">
    <source>
        <dbReference type="Proteomes" id="UP000224203"/>
    </source>
</evidence>
<accession>A0A9X7GW19</accession>
<feature type="domain" description="NodB homology" evidence="2">
    <location>
        <begin position="63"/>
        <end position="249"/>
    </location>
</feature>
<dbReference type="PANTHER" id="PTHR10587">
    <property type="entry name" value="GLYCOSYL TRANSFERASE-RELATED"/>
    <property type="match status" value="1"/>
</dbReference>
<dbReference type="CDD" id="cd10944">
    <property type="entry name" value="CE4_SmPgdA_like"/>
    <property type="match status" value="1"/>
</dbReference>
<keyword evidence="1" id="KW-0812">Transmembrane</keyword>
<dbReference type="PANTHER" id="PTHR10587:SF125">
    <property type="entry name" value="POLYSACCHARIDE DEACETYLASE YHEN-RELATED"/>
    <property type="match status" value="1"/>
</dbReference>
<comment type="caution">
    <text evidence="3">The sequence shown here is derived from an EMBL/GenBank/DDBJ whole genome shotgun (WGS) entry which is preliminary data.</text>
</comment>
<evidence type="ECO:0000313" key="3">
    <source>
        <dbReference type="EMBL" id="PGS79361.1"/>
    </source>
</evidence>
<dbReference type="GO" id="GO:0016810">
    <property type="term" value="F:hydrolase activity, acting on carbon-nitrogen (but not peptide) bonds"/>
    <property type="evidence" value="ECO:0007669"/>
    <property type="project" value="InterPro"/>
</dbReference>
<dbReference type="AlphaFoldDB" id="A0A9X7GW19"/>
<keyword evidence="1" id="KW-1133">Transmembrane helix</keyword>
<dbReference type="InterPro" id="IPR050248">
    <property type="entry name" value="Polysacc_deacetylase_ArnD"/>
</dbReference>
<dbReference type="Gene3D" id="3.20.20.370">
    <property type="entry name" value="Glycoside hydrolase/deacetylase"/>
    <property type="match status" value="1"/>
</dbReference>
<proteinExistence type="predicted"/>
<dbReference type="InterPro" id="IPR002509">
    <property type="entry name" value="NODB_dom"/>
</dbReference>
<evidence type="ECO:0000256" key="1">
    <source>
        <dbReference type="SAM" id="Phobius"/>
    </source>
</evidence>
<dbReference type="SUPFAM" id="SSF88713">
    <property type="entry name" value="Glycoside hydrolase/deacetylase"/>
    <property type="match status" value="1"/>
</dbReference>
<dbReference type="EMBL" id="NULI01000062">
    <property type="protein sequence ID" value="PGS79361.1"/>
    <property type="molecule type" value="Genomic_DNA"/>
</dbReference>
<organism evidence="3 4">
    <name type="scientific">Bacillus cereus</name>
    <dbReference type="NCBI Taxonomy" id="1396"/>
    <lineage>
        <taxon>Bacteria</taxon>
        <taxon>Bacillati</taxon>
        <taxon>Bacillota</taxon>
        <taxon>Bacilli</taxon>
        <taxon>Bacillales</taxon>
        <taxon>Bacillaceae</taxon>
        <taxon>Bacillus</taxon>
        <taxon>Bacillus cereus group</taxon>
    </lineage>
</organism>
<feature type="transmembrane region" description="Helical" evidence="1">
    <location>
        <begin position="9"/>
        <end position="32"/>
    </location>
</feature>
<keyword evidence="1" id="KW-0472">Membrane</keyword>
<dbReference type="GO" id="GO:0005975">
    <property type="term" value="P:carbohydrate metabolic process"/>
    <property type="evidence" value="ECO:0007669"/>
    <property type="project" value="InterPro"/>
</dbReference>
<dbReference type="Proteomes" id="UP000224203">
    <property type="component" value="Unassembled WGS sequence"/>
</dbReference>
<sequence>MHKFIKRSILILILFGCITGMYKIIFTTFFSAPYSQDIQLISTQPTTHMQKTIPEQYNGKVRKVVYLTFDDGPGEYTNKLLDILKENKIKATFFLIGSHAQQYPNLVRREYNEGNYVGLHSMTHEYKPLYTQKKYVEEMKATQQIVHSIIGINPTLTRPPYGSKPGLTEDIQTQVLQNNLHVWDWTIDSNDWKLNALPLDKSVPQIVENVISHATENIEVILMHDIHPQSVAAIPEIIRRLKNKGYEFETYCENQHFPLNFWHNKQL</sequence>
<dbReference type="Pfam" id="PF01522">
    <property type="entry name" value="Polysacc_deac_1"/>
    <property type="match status" value="1"/>
</dbReference>
<dbReference type="PROSITE" id="PS51677">
    <property type="entry name" value="NODB"/>
    <property type="match status" value="1"/>
</dbReference>
<evidence type="ECO:0000259" key="2">
    <source>
        <dbReference type="PROSITE" id="PS51677"/>
    </source>
</evidence>
<reference evidence="3 4" key="1">
    <citation type="submission" date="2017-09" db="EMBL/GenBank/DDBJ databases">
        <title>Large-scale bioinformatics analysis of Bacillus genomes uncovers conserved roles of natural products in bacterial physiology.</title>
        <authorList>
            <consortium name="Agbiome Team Llc"/>
            <person name="Bleich R.M."/>
            <person name="Grubbs K.J."/>
            <person name="Santa Maria K.C."/>
            <person name="Allen S.E."/>
            <person name="Farag S."/>
            <person name="Shank E.A."/>
            <person name="Bowers A."/>
        </authorList>
    </citation>
    <scope>NUCLEOTIDE SEQUENCE [LARGE SCALE GENOMIC DNA]</scope>
    <source>
        <strain evidence="3 4">AFS041711</strain>
    </source>
</reference>
<protein>
    <submittedName>
        <fullName evidence="3">Peptidoglycan-N-acetylglucosamine deacetylase</fullName>
    </submittedName>
</protein>
<name>A0A9X7GW19_BACCE</name>
<dbReference type="InterPro" id="IPR011330">
    <property type="entry name" value="Glyco_hydro/deAcase_b/a-brl"/>
</dbReference>
<gene>
    <name evidence="3" type="ORF">COC69_12480</name>
</gene>